<dbReference type="InterPro" id="IPR036291">
    <property type="entry name" value="NAD(P)-bd_dom_sf"/>
</dbReference>
<dbReference type="GO" id="GO:0006535">
    <property type="term" value="P:cysteine biosynthetic process from serine"/>
    <property type="evidence" value="ECO:0007669"/>
    <property type="project" value="TreeGrafter"/>
</dbReference>
<keyword evidence="3 7" id="KW-0808">Transferase</keyword>
<keyword evidence="8" id="KW-1185">Reference proteome</keyword>
<organism evidence="7 8">
    <name type="scientific">Paenalkalicoccus suaedae</name>
    <dbReference type="NCBI Taxonomy" id="2592382"/>
    <lineage>
        <taxon>Bacteria</taxon>
        <taxon>Bacillati</taxon>
        <taxon>Bacillota</taxon>
        <taxon>Bacilli</taxon>
        <taxon>Bacillales</taxon>
        <taxon>Bacillaceae</taxon>
        <taxon>Paenalkalicoccus</taxon>
    </lineage>
</organism>
<feature type="domain" description="CoA-binding" evidence="6">
    <location>
        <begin position="461"/>
        <end position="554"/>
    </location>
</feature>
<dbReference type="Gene3D" id="3.40.50.720">
    <property type="entry name" value="NAD(P)-binding Rossmann-like Domain"/>
    <property type="match status" value="1"/>
</dbReference>
<evidence type="ECO:0000256" key="5">
    <source>
        <dbReference type="RuleBase" id="RU362118"/>
    </source>
</evidence>
<dbReference type="Pfam" id="PF13380">
    <property type="entry name" value="CoA_binding_2"/>
    <property type="match status" value="1"/>
</dbReference>
<comment type="cofactor">
    <cofactor evidence="1 5">
        <name>pyridoxal 5'-phosphate</name>
        <dbReference type="ChEBI" id="CHEBI:597326"/>
    </cofactor>
</comment>
<dbReference type="PANTHER" id="PTHR43797">
    <property type="entry name" value="HOMOCYSTEINE/CYSTEINE SYNTHASE"/>
    <property type="match status" value="1"/>
</dbReference>
<dbReference type="PROSITE" id="PS00868">
    <property type="entry name" value="CYS_MET_METAB_PP"/>
    <property type="match status" value="1"/>
</dbReference>
<dbReference type="GO" id="GO:0005737">
    <property type="term" value="C:cytoplasm"/>
    <property type="evidence" value="ECO:0007669"/>
    <property type="project" value="TreeGrafter"/>
</dbReference>
<evidence type="ECO:0000313" key="7">
    <source>
        <dbReference type="EMBL" id="QKS72230.1"/>
    </source>
</evidence>
<evidence type="ECO:0000313" key="8">
    <source>
        <dbReference type="Proteomes" id="UP000318138"/>
    </source>
</evidence>
<dbReference type="InterPro" id="IPR015424">
    <property type="entry name" value="PyrdxlP-dep_Trfase"/>
</dbReference>
<dbReference type="InterPro" id="IPR054542">
    <property type="entry name" value="Cys_met_metab_PP"/>
</dbReference>
<name>A0A859FHF9_9BACI</name>
<dbReference type="InterPro" id="IPR015422">
    <property type="entry name" value="PyrdxlP-dep_Trfase_small"/>
</dbReference>
<dbReference type="Proteomes" id="UP000318138">
    <property type="component" value="Chromosome"/>
</dbReference>
<protein>
    <submittedName>
        <fullName evidence="7">Aminotransferase class V-fold PLP-dependent enzyme</fullName>
    </submittedName>
</protein>
<evidence type="ECO:0000256" key="4">
    <source>
        <dbReference type="ARBA" id="ARBA00022898"/>
    </source>
</evidence>
<gene>
    <name evidence="7" type="ORF">FLK61_36940</name>
</gene>
<dbReference type="CDD" id="cd00614">
    <property type="entry name" value="CGS_like"/>
    <property type="match status" value="1"/>
</dbReference>
<dbReference type="FunFam" id="3.40.640.10:FF:000035">
    <property type="entry name" value="O-succinylhomoserine sulfhydrylase"/>
    <property type="match status" value="1"/>
</dbReference>
<dbReference type="PANTHER" id="PTHR43797:SF2">
    <property type="entry name" value="HOMOCYSTEINE_CYSTEINE SYNTHASE"/>
    <property type="match status" value="1"/>
</dbReference>
<dbReference type="GO" id="GO:0003961">
    <property type="term" value="F:O-acetylhomoserine aminocarboxypropyltransferase activity"/>
    <property type="evidence" value="ECO:0007669"/>
    <property type="project" value="TreeGrafter"/>
</dbReference>
<accession>A0A859FHF9</accession>
<evidence type="ECO:0000256" key="2">
    <source>
        <dbReference type="ARBA" id="ARBA00009077"/>
    </source>
</evidence>
<dbReference type="SMART" id="SM00881">
    <property type="entry name" value="CoA_binding"/>
    <property type="match status" value="1"/>
</dbReference>
<dbReference type="AlphaFoldDB" id="A0A859FHF9"/>
<dbReference type="GO" id="GO:0071269">
    <property type="term" value="P:L-homocysteine biosynthetic process"/>
    <property type="evidence" value="ECO:0007669"/>
    <property type="project" value="TreeGrafter"/>
</dbReference>
<dbReference type="GO" id="GO:0030170">
    <property type="term" value="F:pyridoxal phosphate binding"/>
    <property type="evidence" value="ECO:0007669"/>
    <property type="project" value="InterPro"/>
</dbReference>
<evidence type="ECO:0000259" key="6">
    <source>
        <dbReference type="SMART" id="SM00881"/>
    </source>
</evidence>
<dbReference type="InterPro" id="IPR015421">
    <property type="entry name" value="PyrdxlP-dep_Trfase_major"/>
</dbReference>
<reference evidence="8" key="1">
    <citation type="submission" date="2019-07" db="EMBL/GenBank/DDBJ databases">
        <title>Bacillus alkalisoli sp. nov. isolated from saline soil.</title>
        <authorList>
            <person name="Sun J.-Q."/>
            <person name="Xu L."/>
        </authorList>
    </citation>
    <scope>NUCLEOTIDE SEQUENCE [LARGE SCALE GENOMIC DNA]</scope>
    <source>
        <strain evidence="8">M4U3P1</strain>
    </source>
</reference>
<proteinExistence type="inferred from homology"/>
<evidence type="ECO:0000256" key="3">
    <source>
        <dbReference type="ARBA" id="ARBA00022679"/>
    </source>
</evidence>
<dbReference type="KEGG" id="psua:FLK61_36940"/>
<comment type="similarity">
    <text evidence="2 5">Belongs to the trans-sulfuration enzymes family.</text>
</comment>
<dbReference type="InterPro" id="IPR003781">
    <property type="entry name" value="CoA-bd"/>
</dbReference>
<sequence>MANNNSFETYNPETVILHGGQSPDPTTGARAVPIYQTTSYLFHDTDHAESLFSLDEPGNIYSRIGNPTVDVLEKRLALLEEGVAAVATSSGMAAISLSILNVASAGDEIVAATNLYGGTYNLFAVTLPRYGINVTFVDPTDPDNFRQAINENTKAVFAETIGNPSLHVLDIPAVADVAHEAGIPLIIDNTFATPYVAKPIEQGADIVVHSATKWIGGHGTTIGGVVIDGGRFNWQSEKFPVFNEPDPSYNGIVYAKDFGTLAFITKLRVQLLRDFGPCLSPYNAFQLIQGLETLHLRIVRHNENALELAKYLEKHPAVDWVSYPGLESHPAHENAKKLLRHGAGAVLNFGIKGGRQAGRDLINNVSLWSHLANVGDAKSLIIHPASTTHQQLTGDDLKKTGVLEDLVRLSVGLENIEDLKKDLDRALAIATGEGNSSDNTVINDEGVIKWALQSPNVTENNTTRIKTIAVVGLSGTPSRPSHRLARKMQRLGYKIIPVNPRETEILGEKSYPDLKSIEGPIDIVQVFRSPEAAIELAHEAAEVKPRIFWLQEGVISEEAASIAKDAGLEVIHNRCTYKEAQRLRGTISTFACEI</sequence>
<keyword evidence="7" id="KW-0032">Aminotransferase</keyword>
<keyword evidence="4 5" id="KW-0663">Pyridoxal phosphate</keyword>
<dbReference type="EMBL" id="CP041372">
    <property type="protein sequence ID" value="QKS72230.1"/>
    <property type="molecule type" value="Genomic_DNA"/>
</dbReference>
<dbReference type="NCBIfam" id="TIGR01326">
    <property type="entry name" value="OAH_OAS_sulfhy"/>
    <property type="match status" value="1"/>
</dbReference>
<dbReference type="SUPFAM" id="SSF53383">
    <property type="entry name" value="PLP-dependent transferases"/>
    <property type="match status" value="1"/>
</dbReference>
<dbReference type="Gene3D" id="3.40.640.10">
    <property type="entry name" value="Type I PLP-dependent aspartate aminotransferase-like (Major domain)"/>
    <property type="match status" value="1"/>
</dbReference>
<dbReference type="RefSeq" id="WP_176010214.1">
    <property type="nucleotide sequence ID" value="NZ_CP041372.2"/>
</dbReference>
<dbReference type="InterPro" id="IPR000277">
    <property type="entry name" value="Cys/Met-Metab_PyrdxlP-dep_enz"/>
</dbReference>
<dbReference type="SUPFAM" id="SSF51735">
    <property type="entry name" value="NAD(P)-binding Rossmann-fold domains"/>
    <property type="match status" value="1"/>
</dbReference>
<dbReference type="Gene3D" id="3.90.1150.10">
    <property type="entry name" value="Aspartate Aminotransferase, domain 1"/>
    <property type="match status" value="1"/>
</dbReference>
<dbReference type="InterPro" id="IPR006235">
    <property type="entry name" value="OAc-hSer/O-AcSer_sulfhydrylase"/>
</dbReference>
<dbReference type="GO" id="GO:0019346">
    <property type="term" value="P:transsulfuration"/>
    <property type="evidence" value="ECO:0007669"/>
    <property type="project" value="InterPro"/>
</dbReference>
<dbReference type="GO" id="GO:0004124">
    <property type="term" value="F:cysteine synthase activity"/>
    <property type="evidence" value="ECO:0007669"/>
    <property type="project" value="TreeGrafter"/>
</dbReference>
<evidence type="ECO:0000256" key="1">
    <source>
        <dbReference type="ARBA" id="ARBA00001933"/>
    </source>
</evidence>
<dbReference type="GO" id="GO:0008483">
    <property type="term" value="F:transaminase activity"/>
    <property type="evidence" value="ECO:0007669"/>
    <property type="project" value="UniProtKB-KW"/>
</dbReference>
<dbReference type="Pfam" id="PF01053">
    <property type="entry name" value="Cys_Met_Meta_PP"/>
    <property type="match status" value="1"/>
</dbReference>